<evidence type="ECO:0000313" key="3">
    <source>
        <dbReference type="Proteomes" id="UP000198571"/>
    </source>
</evidence>
<dbReference type="GO" id="GO:0003677">
    <property type="term" value="F:DNA binding"/>
    <property type="evidence" value="ECO:0007669"/>
    <property type="project" value="UniProtKB-KW"/>
</dbReference>
<dbReference type="InterPro" id="IPR036390">
    <property type="entry name" value="WH_DNA-bd_sf"/>
</dbReference>
<name>A0A1H9R610_9BACI</name>
<dbReference type="InterPro" id="IPR011991">
    <property type="entry name" value="ArsR-like_HTH"/>
</dbReference>
<dbReference type="Pfam" id="PF12840">
    <property type="entry name" value="HTH_20"/>
    <property type="match status" value="1"/>
</dbReference>
<organism evidence="2 3">
    <name type="scientific">Salipaludibacillus aurantiacus</name>
    <dbReference type="NCBI Taxonomy" id="1601833"/>
    <lineage>
        <taxon>Bacteria</taxon>
        <taxon>Bacillati</taxon>
        <taxon>Bacillota</taxon>
        <taxon>Bacilli</taxon>
        <taxon>Bacillales</taxon>
        <taxon>Bacillaceae</taxon>
    </lineage>
</organism>
<dbReference type="InterPro" id="IPR036388">
    <property type="entry name" value="WH-like_DNA-bd_sf"/>
</dbReference>
<accession>A0A1H9R610</accession>
<dbReference type="Gene3D" id="1.10.10.10">
    <property type="entry name" value="Winged helix-like DNA-binding domain superfamily/Winged helix DNA-binding domain"/>
    <property type="match status" value="1"/>
</dbReference>
<keyword evidence="1" id="KW-0238">DNA-binding</keyword>
<reference evidence="3" key="1">
    <citation type="submission" date="2016-10" db="EMBL/GenBank/DDBJ databases">
        <authorList>
            <person name="Varghese N."/>
            <person name="Submissions S."/>
        </authorList>
    </citation>
    <scope>NUCLEOTIDE SEQUENCE [LARGE SCALE GENOMIC DNA]</scope>
    <source>
        <strain evidence="3">S9</strain>
    </source>
</reference>
<sequence length="237" mass="27147">MEQQTLKITGVLSDPTRFSIYQYVSRQHRDVTVQEIADTFRIHANVARLHLSKLEDVDMLVSDTKKTGKGGRPSRFYRLSNEVVSLQFPYRDYQRLSEIAIQTLSSLGEAGKEALVQTGDRFGYESAKDFVSSLGENPDDMAVAEKIKFIEKIALNQGLNPEIHYDEEKNEVIFRIFNCTFKEIAPSNQGVCHMHHALIKGIFRFFFDDVNLQEQSNMFEKNEMACTYTTVVLNSQT</sequence>
<dbReference type="STRING" id="1601833.SAMN05518684_1034"/>
<keyword evidence="3" id="KW-1185">Reference proteome</keyword>
<dbReference type="CDD" id="cd00090">
    <property type="entry name" value="HTH_ARSR"/>
    <property type="match status" value="1"/>
</dbReference>
<evidence type="ECO:0000256" key="1">
    <source>
        <dbReference type="ARBA" id="ARBA00023125"/>
    </source>
</evidence>
<dbReference type="EMBL" id="FOGT01000003">
    <property type="protein sequence ID" value="SER68162.1"/>
    <property type="molecule type" value="Genomic_DNA"/>
</dbReference>
<dbReference type="OrthoDB" id="2729610at2"/>
<dbReference type="AlphaFoldDB" id="A0A1H9R610"/>
<evidence type="ECO:0000313" key="2">
    <source>
        <dbReference type="EMBL" id="SER68162.1"/>
    </source>
</evidence>
<dbReference type="PANTHER" id="PTHR38600">
    <property type="entry name" value="TRANSCRIPTIONAL REGULATORY PROTEIN"/>
    <property type="match status" value="1"/>
</dbReference>
<protein>
    <submittedName>
        <fullName evidence="2">Predicted transcriptional regulator, ArsR family</fullName>
    </submittedName>
</protein>
<proteinExistence type="predicted"/>
<dbReference type="PANTHER" id="PTHR38600:SF1">
    <property type="entry name" value="TRANSCRIPTIONAL REGULATORY PROTEIN"/>
    <property type="match status" value="1"/>
</dbReference>
<dbReference type="RefSeq" id="WP_093047724.1">
    <property type="nucleotide sequence ID" value="NZ_FOGT01000003.1"/>
</dbReference>
<dbReference type="SUPFAM" id="SSF46785">
    <property type="entry name" value="Winged helix' DNA-binding domain"/>
    <property type="match status" value="1"/>
</dbReference>
<dbReference type="Proteomes" id="UP000198571">
    <property type="component" value="Unassembled WGS sequence"/>
</dbReference>
<gene>
    <name evidence="2" type="ORF">SAMN05518684_1034</name>
</gene>